<feature type="transmembrane region" description="Helical" evidence="1">
    <location>
        <begin position="69"/>
        <end position="94"/>
    </location>
</feature>
<evidence type="ECO:0000313" key="2">
    <source>
        <dbReference type="EMBL" id="TDQ37374.1"/>
    </source>
</evidence>
<dbReference type="InterPro" id="IPR052948">
    <property type="entry name" value="Low_temp-induced_all0457"/>
</dbReference>
<accession>A0A4R6U2N1</accession>
<reference evidence="2 3" key="1">
    <citation type="submission" date="2019-03" db="EMBL/GenBank/DDBJ databases">
        <title>Genomic Encyclopedia of Type Strains, Phase IV (KMG-IV): sequencing the most valuable type-strain genomes for metagenomic binning, comparative biology and taxonomic classification.</title>
        <authorList>
            <person name="Goeker M."/>
        </authorList>
    </citation>
    <scope>NUCLEOTIDE SEQUENCE [LARGE SCALE GENOMIC DNA]</scope>
    <source>
        <strain evidence="2 3">DSM 28697</strain>
    </source>
</reference>
<keyword evidence="1" id="KW-0472">Membrane</keyword>
<organism evidence="2 3">
    <name type="scientific">Aureibacillus halotolerans</name>
    <dbReference type="NCBI Taxonomy" id="1508390"/>
    <lineage>
        <taxon>Bacteria</taxon>
        <taxon>Bacillati</taxon>
        <taxon>Bacillota</taxon>
        <taxon>Bacilli</taxon>
        <taxon>Bacillales</taxon>
        <taxon>Bacillaceae</taxon>
        <taxon>Aureibacillus</taxon>
    </lineage>
</organism>
<keyword evidence="1" id="KW-1133">Transmembrane helix</keyword>
<dbReference type="Proteomes" id="UP000295632">
    <property type="component" value="Unassembled WGS sequence"/>
</dbReference>
<sequence>MASYPYAVAGLFNTRAAAIDIIEYLKAHSYSEDHISVVAGKEEDAEAIEEKTEAEDALEPYEKNASKGLGVGVSSGMVTGGLAALVAELAAFTLPGVGPLIAAGPLISTLTGAIVGAGAGGLIGGLIAYGVPKERANHYKHQVKEGDVLVVIEATTEEESNNLLEWFAQHDAKDAHIYVKEEKR</sequence>
<evidence type="ECO:0000256" key="1">
    <source>
        <dbReference type="SAM" id="Phobius"/>
    </source>
</evidence>
<feature type="transmembrane region" description="Helical" evidence="1">
    <location>
        <begin position="106"/>
        <end position="131"/>
    </location>
</feature>
<proteinExistence type="predicted"/>
<protein>
    <recommendedName>
        <fullName evidence="4">Heat induced stress protein YflT</fullName>
    </recommendedName>
</protein>
<dbReference type="OrthoDB" id="118405at2"/>
<keyword evidence="1" id="KW-0812">Transmembrane</keyword>
<dbReference type="EMBL" id="SNYJ01000013">
    <property type="protein sequence ID" value="TDQ37374.1"/>
    <property type="molecule type" value="Genomic_DNA"/>
</dbReference>
<dbReference type="RefSeq" id="WP_133581226.1">
    <property type="nucleotide sequence ID" value="NZ_SNYJ01000013.1"/>
</dbReference>
<keyword evidence="3" id="KW-1185">Reference proteome</keyword>
<name>A0A4R6U2N1_9BACI</name>
<comment type="caution">
    <text evidence="2">The sequence shown here is derived from an EMBL/GenBank/DDBJ whole genome shotgun (WGS) entry which is preliminary data.</text>
</comment>
<evidence type="ECO:0008006" key="4">
    <source>
        <dbReference type="Google" id="ProtNLM"/>
    </source>
</evidence>
<dbReference type="PANTHER" id="PTHR36109:SF2">
    <property type="entry name" value="MEMBRANE PROTEIN"/>
    <property type="match status" value="1"/>
</dbReference>
<gene>
    <name evidence="2" type="ORF">EV213_1138</name>
</gene>
<dbReference type="AlphaFoldDB" id="A0A4R6U2N1"/>
<dbReference type="PANTHER" id="PTHR36109">
    <property type="entry name" value="MEMBRANE PROTEIN-RELATED"/>
    <property type="match status" value="1"/>
</dbReference>
<evidence type="ECO:0000313" key="3">
    <source>
        <dbReference type="Proteomes" id="UP000295632"/>
    </source>
</evidence>